<feature type="compositionally biased region" description="Polar residues" evidence="7">
    <location>
        <begin position="225"/>
        <end position="234"/>
    </location>
</feature>
<keyword evidence="9" id="KW-1185">Reference proteome</keyword>
<dbReference type="GO" id="GO:0001836">
    <property type="term" value="P:release of cytochrome c from mitochondria"/>
    <property type="evidence" value="ECO:0007669"/>
    <property type="project" value="TreeGrafter"/>
</dbReference>
<dbReference type="GO" id="GO:0097193">
    <property type="term" value="P:intrinsic apoptotic signaling pathway"/>
    <property type="evidence" value="ECO:0007669"/>
    <property type="project" value="TreeGrafter"/>
</dbReference>
<keyword evidence="6" id="KW-0175">Coiled coil</keyword>
<keyword evidence="4" id="KW-1133">Transmembrane helix</keyword>
<comment type="caution">
    <text evidence="8">The sequence shown here is derived from an EMBL/GenBank/DDBJ whole genome shotgun (WGS) entry which is preliminary data.</text>
</comment>
<evidence type="ECO:0000256" key="6">
    <source>
        <dbReference type="SAM" id="Coils"/>
    </source>
</evidence>
<evidence type="ECO:0000256" key="3">
    <source>
        <dbReference type="ARBA" id="ARBA00022692"/>
    </source>
</evidence>
<evidence type="ECO:0000313" key="8">
    <source>
        <dbReference type="EMBL" id="KAI1883758.1"/>
    </source>
</evidence>
<evidence type="ECO:0000256" key="1">
    <source>
        <dbReference type="ARBA" id="ARBA00004141"/>
    </source>
</evidence>
<dbReference type="Proteomes" id="UP000829720">
    <property type="component" value="Unassembled WGS sequence"/>
</dbReference>
<organism evidence="8 9">
    <name type="scientific">Albula goreensis</name>
    <dbReference type="NCBI Taxonomy" id="1534307"/>
    <lineage>
        <taxon>Eukaryota</taxon>
        <taxon>Metazoa</taxon>
        <taxon>Chordata</taxon>
        <taxon>Craniata</taxon>
        <taxon>Vertebrata</taxon>
        <taxon>Euteleostomi</taxon>
        <taxon>Actinopterygii</taxon>
        <taxon>Neopterygii</taxon>
        <taxon>Teleostei</taxon>
        <taxon>Albuliformes</taxon>
        <taxon>Albulidae</taxon>
        <taxon>Albula</taxon>
    </lineage>
</organism>
<proteinExistence type="inferred from homology"/>
<accession>A0A8T3CMG7</accession>
<evidence type="ECO:0000313" key="9">
    <source>
        <dbReference type="Proteomes" id="UP000829720"/>
    </source>
</evidence>
<keyword evidence="3" id="KW-0812">Transmembrane</keyword>
<name>A0A8T3CMG7_9TELE</name>
<feature type="coiled-coil region" evidence="6">
    <location>
        <begin position="98"/>
        <end position="166"/>
    </location>
</feature>
<reference evidence="8" key="1">
    <citation type="submission" date="2021-01" db="EMBL/GenBank/DDBJ databases">
        <authorList>
            <person name="Zahm M."/>
            <person name="Roques C."/>
            <person name="Cabau C."/>
            <person name="Klopp C."/>
            <person name="Donnadieu C."/>
            <person name="Jouanno E."/>
            <person name="Lampietro C."/>
            <person name="Louis A."/>
            <person name="Herpin A."/>
            <person name="Echchiki A."/>
            <person name="Berthelot C."/>
            <person name="Parey E."/>
            <person name="Roest-Crollius H."/>
            <person name="Braasch I."/>
            <person name="Postlethwait J."/>
            <person name="Bobe J."/>
            <person name="Montfort J."/>
            <person name="Bouchez O."/>
            <person name="Begum T."/>
            <person name="Mejri S."/>
            <person name="Adams A."/>
            <person name="Chen W.-J."/>
            <person name="Guiguen Y."/>
        </authorList>
    </citation>
    <scope>NUCLEOTIDE SEQUENCE</scope>
    <source>
        <tissue evidence="8">Blood</tissue>
    </source>
</reference>
<dbReference type="AlphaFoldDB" id="A0A8T3CMG7"/>
<sequence>MYVLPGHFRKLEQEHREKLAALAEFNKGMDHIWEQANLQHKELESEIERMKKDKTLLRDFLSHIVKDLWAQMEHKVQEYHHKLEGQGAAPGDQQRELLLLYQREVQVLQKEVSGAENQVQELQKQLEQVCGSKDLSVDQACAVSGADKLQSENETLHEELSDCVAKVSKLSTVACQLSHLLQTTLLEKDVFKQDEMLLYKQLMMLLQTLMNAIDMFQAQETAFNTSGDQDQLKNSEGGDGPSDSTPKALGIWGKTAAIACAGVGAVGAVAMVPVALGAVGFTAGGIAAGSMAASMMSSAAIANGGGVAAGSLVAVLQSTAAAGMAGTTTAAVASAGGAVGLATKKMLEGLFSRK</sequence>
<dbReference type="PANTHER" id="PTHR16932:SF18">
    <property type="entry name" value="INTERFERON, ALPHA-INDUCIBLE PROTEIN 27-LIKE 2"/>
    <property type="match status" value="1"/>
</dbReference>
<feature type="region of interest" description="Disordered" evidence="7">
    <location>
        <begin position="225"/>
        <end position="246"/>
    </location>
</feature>
<dbReference type="InterPro" id="IPR038213">
    <property type="entry name" value="IFI6/IFI27-like_sf"/>
</dbReference>
<evidence type="ECO:0000256" key="5">
    <source>
        <dbReference type="ARBA" id="ARBA00023136"/>
    </source>
</evidence>
<keyword evidence="5" id="KW-0472">Membrane</keyword>
<evidence type="ECO:0000256" key="2">
    <source>
        <dbReference type="ARBA" id="ARBA00007262"/>
    </source>
</evidence>
<dbReference type="Gene3D" id="6.10.110.10">
    <property type="match status" value="1"/>
</dbReference>
<dbReference type="PANTHER" id="PTHR16932">
    <property type="entry name" value="INTERFERON ALPHA-INDUCIBLE PROTEIN 27"/>
    <property type="match status" value="1"/>
</dbReference>
<evidence type="ECO:0000256" key="4">
    <source>
        <dbReference type="ARBA" id="ARBA00022989"/>
    </source>
</evidence>
<dbReference type="InterPro" id="IPR009311">
    <property type="entry name" value="IFI6/IFI27-like"/>
</dbReference>
<dbReference type="Pfam" id="PF06140">
    <property type="entry name" value="Ifi-6-16"/>
    <property type="match status" value="1"/>
</dbReference>
<comment type="similarity">
    <text evidence="2">Belongs to the IFI6/IFI27 family.</text>
</comment>
<gene>
    <name evidence="8" type="ORF">AGOR_G00234840</name>
</gene>
<dbReference type="EMBL" id="JAERUA010000023">
    <property type="protein sequence ID" value="KAI1883758.1"/>
    <property type="molecule type" value="Genomic_DNA"/>
</dbReference>
<dbReference type="GO" id="GO:0031966">
    <property type="term" value="C:mitochondrial membrane"/>
    <property type="evidence" value="ECO:0007669"/>
    <property type="project" value="TreeGrafter"/>
</dbReference>
<evidence type="ECO:0000256" key="7">
    <source>
        <dbReference type="SAM" id="MobiDB-lite"/>
    </source>
</evidence>
<protein>
    <submittedName>
        <fullName evidence="8">Uncharacterized protein</fullName>
    </submittedName>
</protein>
<comment type="subcellular location">
    <subcellularLocation>
        <location evidence="1">Membrane</location>
        <topology evidence="1">Multi-pass membrane protein</topology>
    </subcellularLocation>
</comment>